<evidence type="ECO:0000313" key="2">
    <source>
        <dbReference type="EMBL" id="KAJ7698903.1"/>
    </source>
</evidence>
<keyword evidence="3" id="KW-1185">Reference proteome</keyword>
<evidence type="ECO:0000256" key="1">
    <source>
        <dbReference type="SAM" id="Coils"/>
    </source>
</evidence>
<organism evidence="2 3">
    <name type="scientific">Mycena rosella</name>
    <name type="common">Pink bonnet</name>
    <name type="synonym">Agaricus rosellus</name>
    <dbReference type="NCBI Taxonomy" id="1033263"/>
    <lineage>
        <taxon>Eukaryota</taxon>
        <taxon>Fungi</taxon>
        <taxon>Dikarya</taxon>
        <taxon>Basidiomycota</taxon>
        <taxon>Agaricomycotina</taxon>
        <taxon>Agaricomycetes</taxon>
        <taxon>Agaricomycetidae</taxon>
        <taxon>Agaricales</taxon>
        <taxon>Marasmiineae</taxon>
        <taxon>Mycenaceae</taxon>
        <taxon>Mycena</taxon>
    </lineage>
</organism>
<evidence type="ECO:0000313" key="3">
    <source>
        <dbReference type="Proteomes" id="UP001221757"/>
    </source>
</evidence>
<sequence>MFTTNSYAAPTPLYNLYTAPTSHYPVSKRFYWVLWQFYELLRASTSFYTVTLTLLPSAMCYASATTCYADMDLGYDAKRSKSAIGRSLTPCTTLRALRGPTGAPERAQVLLMYYLGKVLEKKTAEASDHSKMAYHQQAFIEAGIVSVQDFLEEAYRELPTFKPSAPTHLVTSPIRTPTPSASARLLAPSSPAAKAAALTTQDKHVADADTIKGLFAVVEELKAKDFAAYAARDARVADDAKIIYKAKSKIKELKAMVEKSAASDALDAATTVTNQLQVTERLQALEQRAVDAEEKAEKVMRESKTTVKQRAVIHAKELAAARTRPAIVADVDANMVDAPHSPPAVPAPPPITIPAPTSNADFTLDCPFYFSTHFVVRAESAFAQASIAAPAHFVKSPDRRIVQRGGNSAVSPLLLPAWPGCAGRVEDIRSSKRSRRT</sequence>
<protein>
    <submittedName>
        <fullName evidence="2">Uncharacterized protein</fullName>
    </submittedName>
</protein>
<dbReference type="EMBL" id="JARKIE010000024">
    <property type="protein sequence ID" value="KAJ7698903.1"/>
    <property type="molecule type" value="Genomic_DNA"/>
</dbReference>
<gene>
    <name evidence="2" type="ORF">B0H17DRAFT_1328371</name>
</gene>
<accession>A0AAD7GQ00</accession>
<dbReference type="Proteomes" id="UP001221757">
    <property type="component" value="Unassembled WGS sequence"/>
</dbReference>
<comment type="caution">
    <text evidence="2">The sequence shown here is derived from an EMBL/GenBank/DDBJ whole genome shotgun (WGS) entry which is preliminary data.</text>
</comment>
<proteinExistence type="predicted"/>
<dbReference type="AlphaFoldDB" id="A0AAD7GQ00"/>
<name>A0AAD7GQ00_MYCRO</name>
<reference evidence="2" key="1">
    <citation type="submission" date="2023-03" db="EMBL/GenBank/DDBJ databases">
        <title>Massive genome expansion in bonnet fungi (Mycena s.s.) driven by repeated elements and novel gene families across ecological guilds.</title>
        <authorList>
            <consortium name="Lawrence Berkeley National Laboratory"/>
            <person name="Harder C.B."/>
            <person name="Miyauchi S."/>
            <person name="Viragh M."/>
            <person name="Kuo A."/>
            <person name="Thoen E."/>
            <person name="Andreopoulos B."/>
            <person name="Lu D."/>
            <person name="Skrede I."/>
            <person name="Drula E."/>
            <person name="Henrissat B."/>
            <person name="Morin E."/>
            <person name="Kohler A."/>
            <person name="Barry K."/>
            <person name="LaButti K."/>
            <person name="Morin E."/>
            <person name="Salamov A."/>
            <person name="Lipzen A."/>
            <person name="Mereny Z."/>
            <person name="Hegedus B."/>
            <person name="Baldrian P."/>
            <person name="Stursova M."/>
            <person name="Weitz H."/>
            <person name="Taylor A."/>
            <person name="Grigoriev I.V."/>
            <person name="Nagy L.G."/>
            <person name="Martin F."/>
            <person name="Kauserud H."/>
        </authorList>
    </citation>
    <scope>NUCLEOTIDE SEQUENCE</scope>
    <source>
        <strain evidence="2">CBHHK067</strain>
    </source>
</reference>
<keyword evidence="1" id="KW-0175">Coiled coil</keyword>
<feature type="coiled-coil region" evidence="1">
    <location>
        <begin position="275"/>
        <end position="302"/>
    </location>
</feature>